<dbReference type="VEuPathDB" id="FungiDB:PV06_08946"/>
<organism evidence="1 2">
    <name type="scientific">Exophiala oligosperma</name>
    <dbReference type="NCBI Taxonomy" id="215243"/>
    <lineage>
        <taxon>Eukaryota</taxon>
        <taxon>Fungi</taxon>
        <taxon>Dikarya</taxon>
        <taxon>Ascomycota</taxon>
        <taxon>Pezizomycotina</taxon>
        <taxon>Eurotiomycetes</taxon>
        <taxon>Chaetothyriomycetidae</taxon>
        <taxon>Chaetothyriales</taxon>
        <taxon>Herpotrichiellaceae</taxon>
        <taxon>Exophiala</taxon>
    </lineage>
</organism>
<evidence type="ECO:0000313" key="1">
    <source>
        <dbReference type="EMBL" id="KIW39144.1"/>
    </source>
</evidence>
<accession>A0A0D2DU58</accession>
<gene>
    <name evidence="1" type="ORF">PV06_08946</name>
</gene>
<dbReference type="GeneID" id="27361020"/>
<dbReference type="AlphaFoldDB" id="A0A0D2DU58"/>
<dbReference type="EMBL" id="KN847340">
    <property type="protein sequence ID" value="KIW39144.1"/>
    <property type="molecule type" value="Genomic_DNA"/>
</dbReference>
<reference evidence="1 2" key="1">
    <citation type="submission" date="2015-01" db="EMBL/GenBank/DDBJ databases">
        <title>The Genome Sequence of Exophiala oligosperma CBS72588.</title>
        <authorList>
            <consortium name="The Broad Institute Genomics Platform"/>
            <person name="Cuomo C."/>
            <person name="de Hoog S."/>
            <person name="Gorbushina A."/>
            <person name="Stielow B."/>
            <person name="Teixiera M."/>
            <person name="Abouelleil A."/>
            <person name="Chapman S.B."/>
            <person name="Priest M."/>
            <person name="Young S.K."/>
            <person name="Wortman J."/>
            <person name="Nusbaum C."/>
            <person name="Birren B."/>
        </authorList>
    </citation>
    <scope>NUCLEOTIDE SEQUENCE [LARGE SCALE GENOMIC DNA]</scope>
    <source>
        <strain evidence="1 2">CBS 72588</strain>
    </source>
</reference>
<sequence>MTYCIRPLFSPGEHSRDSPKCPGRSNKHCIRGESPPPLIKRSNFNHSLLPPLPSMPRCCTAYHADWSMGTCTAGSVNGPAHLQSSAVRIAAVEWQISQRRVGNYNLSVFNKRWECWRDSPECFFLQKHDSTELRQTPAV</sequence>
<proteinExistence type="predicted"/>
<dbReference type="HOGENOM" id="CLU_1845122_0_0_1"/>
<evidence type="ECO:0000313" key="2">
    <source>
        <dbReference type="Proteomes" id="UP000053342"/>
    </source>
</evidence>
<name>A0A0D2DU58_9EURO</name>
<dbReference type="RefSeq" id="XP_016259360.1">
    <property type="nucleotide sequence ID" value="XM_016410338.1"/>
</dbReference>
<dbReference type="Proteomes" id="UP000053342">
    <property type="component" value="Unassembled WGS sequence"/>
</dbReference>
<keyword evidence="2" id="KW-1185">Reference proteome</keyword>
<protein>
    <submittedName>
        <fullName evidence="1">Uncharacterized protein</fullName>
    </submittedName>
</protein>